<dbReference type="SUPFAM" id="SSF46785">
    <property type="entry name" value="Winged helix' DNA-binding domain"/>
    <property type="match status" value="1"/>
</dbReference>
<keyword evidence="13" id="KW-0460">Magnesium</keyword>
<evidence type="ECO:0000256" key="8">
    <source>
        <dbReference type="ARBA" id="ARBA00022643"/>
    </source>
</evidence>
<comment type="catalytic activity">
    <reaction evidence="17">
        <text>riboflavin + CTP = CDP + FMN + H(+)</text>
        <dbReference type="Rhea" id="RHEA:25021"/>
        <dbReference type="ChEBI" id="CHEBI:15378"/>
        <dbReference type="ChEBI" id="CHEBI:37563"/>
        <dbReference type="ChEBI" id="CHEBI:57986"/>
        <dbReference type="ChEBI" id="CHEBI:58069"/>
        <dbReference type="ChEBI" id="CHEBI:58210"/>
        <dbReference type="EC" id="2.7.1.161"/>
    </reaction>
</comment>
<dbReference type="PANTHER" id="PTHR40706:SF1">
    <property type="entry name" value="RIBOFLAVIN KINASE"/>
    <property type="match status" value="1"/>
</dbReference>
<evidence type="ECO:0000256" key="3">
    <source>
        <dbReference type="ARBA" id="ARBA00005219"/>
    </source>
</evidence>
<dbReference type="GO" id="GO:0009398">
    <property type="term" value="P:FMN biosynthetic process"/>
    <property type="evidence" value="ECO:0007669"/>
    <property type="project" value="UniProtKB-UniPathway"/>
</dbReference>
<dbReference type="GO" id="GO:0003700">
    <property type="term" value="F:DNA-binding transcription factor activity"/>
    <property type="evidence" value="ECO:0007669"/>
    <property type="project" value="InterPro"/>
</dbReference>
<accession>A0A523BDK9</accession>
<feature type="domain" description="Riboflavin kinase" evidence="18">
    <location>
        <begin position="98"/>
        <end position="220"/>
    </location>
</feature>
<dbReference type="Gene3D" id="2.40.30.30">
    <property type="entry name" value="Riboflavin kinase-like"/>
    <property type="match status" value="1"/>
</dbReference>
<dbReference type="InterPro" id="IPR000835">
    <property type="entry name" value="HTH_MarR-typ"/>
</dbReference>
<evidence type="ECO:0000256" key="4">
    <source>
        <dbReference type="ARBA" id="ARBA00006428"/>
    </source>
</evidence>
<evidence type="ECO:0000256" key="5">
    <source>
        <dbReference type="ARBA" id="ARBA00011987"/>
    </source>
</evidence>
<evidence type="ECO:0000256" key="16">
    <source>
        <dbReference type="ARBA" id="ARBA00033116"/>
    </source>
</evidence>
<evidence type="ECO:0000256" key="6">
    <source>
        <dbReference type="ARBA" id="ARBA00017394"/>
    </source>
</evidence>
<dbReference type="GO" id="GO:0009231">
    <property type="term" value="P:riboflavin biosynthetic process"/>
    <property type="evidence" value="ECO:0007669"/>
    <property type="project" value="InterPro"/>
</dbReference>
<evidence type="ECO:0000256" key="9">
    <source>
        <dbReference type="ARBA" id="ARBA00022679"/>
    </source>
</evidence>
<dbReference type="Pfam" id="PF01982">
    <property type="entry name" value="CTP-dep_RFKase"/>
    <property type="match status" value="1"/>
</dbReference>
<evidence type="ECO:0000256" key="10">
    <source>
        <dbReference type="ARBA" id="ARBA00022723"/>
    </source>
</evidence>
<comment type="caution">
    <text evidence="20">The sequence shown here is derived from an EMBL/GenBank/DDBJ whole genome shotgun (WGS) entry which is preliminary data.</text>
</comment>
<proteinExistence type="inferred from homology"/>
<keyword evidence="12" id="KW-0418">Kinase</keyword>
<evidence type="ECO:0000259" key="19">
    <source>
        <dbReference type="Pfam" id="PF12802"/>
    </source>
</evidence>
<sequence length="222" mass="24896">MESEEWFALYHLLNLGGHKRRVLIGTGELGKILGVSQQTASRRLLELARKGYIDREMTPRGQSVLITKKGLSALREVYEVLRTGFEEGRNVFFLSGTVFTGFGEGAYYVTKSGYSGQFEEKLGFKPFPGTLNLRLRSIEDIRARKELELLPGIVVKGFVNGERTYGDVKCFRAKINDKMDGAILLIHRTHYGQDVVEVIAGESVRKKLGLKDGDLVQLKVLV</sequence>
<keyword evidence="10" id="KW-0479">Metal-binding</keyword>
<name>A0A523BDK9_9CREN</name>
<dbReference type="InterPro" id="IPR039063">
    <property type="entry name" value="RibK_CTP-dep"/>
</dbReference>
<keyword evidence="7" id="KW-0285">Flavoprotein</keyword>
<dbReference type="Pfam" id="PF12802">
    <property type="entry name" value="MarR_2"/>
    <property type="match status" value="1"/>
</dbReference>
<dbReference type="AlphaFoldDB" id="A0A523BDK9"/>
<keyword evidence="9" id="KW-0808">Transferase</keyword>
<dbReference type="EMBL" id="QNVH01000024">
    <property type="protein sequence ID" value="TDA39029.1"/>
    <property type="molecule type" value="Genomic_DNA"/>
</dbReference>
<protein>
    <recommendedName>
        <fullName evidence="6">Riboflavin kinase</fullName>
        <ecNumber evidence="5">2.7.1.161</ecNumber>
    </recommendedName>
    <alternativeName>
        <fullName evidence="15">CTP-dependent riboflavin kinase</fullName>
    </alternativeName>
    <alternativeName>
        <fullName evidence="16">CTP:riboflavin 5'-phosphotransferase</fullName>
    </alternativeName>
    <alternativeName>
        <fullName evidence="14">Flavokinase</fullName>
    </alternativeName>
</protein>
<evidence type="ECO:0000259" key="18">
    <source>
        <dbReference type="Pfam" id="PF01982"/>
    </source>
</evidence>
<dbReference type="InterPro" id="IPR036388">
    <property type="entry name" value="WH-like_DNA-bd_sf"/>
</dbReference>
<evidence type="ECO:0000256" key="14">
    <source>
        <dbReference type="ARBA" id="ARBA00029789"/>
    </source>
</evidence>
<evidence type="ECO:0000256" key="12">
    <source>
        <dbReference type="ARBA" id="ARBA00022777"/>
    </source>
</evidence>
<dbReference type="GO" id="GO:0000166">
    <property type="term" value="F:nucleotide binding"/>
    <property type="evidence" value="ECO:0007669"/>
    <property type="project" value="UniProtKB-KW"/>
</dbReference>
<comment type="function">
    <text evidence="2">Catalyzes the CTP-dependent phosphorylation of riboflavin (vitamin B2) to form flavin mononucleotide (FMN).</text>
</comment>
<evidence type="ECO:0000256" key="1">
    <source>
        <dbReference type="ARBA" id="ARBA00001946"/>
    </source>
</evidence>
<evidence type="ECO:0000256" key="7">
    <source>
        <dbReference type="ARBA" id="ARBA00022630"/>
    </source>
</evidence>
<gene>
    <name evidence="20" type="ORF">DSO08_03265</name>
</gene>
<evidence type="ECO:0000256" key="2">
    <source>
        <dbReference type="ARBA" id="ARBA00003072"/>
    </source>
</evidence>
<evidence type="ECO:0000256" key="15">
    <source>
        <dbReference type="ARBA" id="ARBA00030544"/>
    </source>
</evidence>
<dbReference type="GO" id="GO:0046872">
    <property type="term" value="F:metal ion binding"/>
    <property type="evidence" value="ECO:0007669"/>
    <property type="project" value="UniProtKB-KW"/>
</dbReference>
<comment type="cofactor">
    <cofactor evidence="1">
        <name>Mg(2+)</name>
        <dbReference type="ChEBI" id="CHEBI:18420"/>
    </cofactor>
</comment>
<dbReference type="InterPro" id="IPR023602">
    <property type="entry name" value="Riboflavin_kinase_CTP-dep"/>
</dbReference>
<evidence type="ECO:0000256" key="17">
    <source>
        <dbReference type="ARBA" id="ARBA00047857"/>
    </source>
</evidence>
<comment type="similarity">
    <text evidence="4">Belongs to the archaeal riboflavin kinase family.</text>
</comment>
<dbReference type="Gene3D" id="1.10.10.10">
    <property type="entry name" value="Winged helix-like DNA-binding domain superfamily/Winged helix DNA-binding domain"/>
    <property type="match status" value="1"/>
</dbReference>
<dbReference type="PANTHER" id="PTHR40706">
    <property type="entry name" value="RIBOFLAVIN KINASE"/>
    <property type="match status" value="1"/>
</dbReference>
<dbReference type="Proteomes" id="UP000315399">
    <property type="component" value="Unassembled WGS sequence"/>
</dbReference>
<evidence type="ECO:0000256" key="11">
    <source>
        <dbReference type="ARBA" id="ARBA00022741"/>
    </source>
</evidence>
<keyword evidence="8" id="KW-0288">FMN</keyword>
<evidence type="ECO:0000313" key="20">
    <source>
        <dbReference type="EMBL" id="TDA39029.1"/>
    </source>
</evidence>
<dbReference type="SUPFAM" id="SSF82114">
    <property type="entry name" value="Riboflavin kinase-like"/>
    <property type="match status" value="1"/>
</dbReference>
<keyword evidence="11" id="KW-0547">Nucleotide-binding</keyword>
<dbReference type="InterPro" id="IPR023465">
    <property type="entry name" value="Riboflavin_kinase_dom_sf"/>
</dbReference>
<dbReference type="InterPro" id="IPR036390">
    <property type="entry name" value="WH_DNA-bd_sf"/>
</dbReference>
<reference evidence="20 21" key="1">
    <citation type="journal article" date="2019" name="Nat. Microbiol.">
        <title>Expanding anaerobic alkane metabolism in the domain of Archaea.</title>
        <authorList>
            <person name="Wang Y."/>
            <person name="Wegener G."/>
            <person name="Hou J."/>
            <person name="Wang F."/>
            <person name="Xiao X."/>
        </authorList>
    </citation>
    <scope>NUCLEOTIDE SEQUENCE [LARGE SCALE GENOMIC DNA]</scope>
    <source>
        <strain evidence="20">WYZ-LMO10</strain>
    </source>
</reference>
<organism evidence="20 21">
    <name type="scientific">Thermoproteota archaeon</name>
    <dbReference type="NCBI Taxonomy" id="2056631"/>
    <lineage>
        <taxon>Archaea</taxon>
        <taxon>Thermoproteota</taxon>
    </lineage>
</organism>
<comment type="pathway">
    <text evidence="3">Cofactor biosynthesis; FMN biosynthesis; FMN from riboflavin (CTP route): step 1/1.</text>
</comment>
<evidence type="ECO:0000313" key="21">
    <source>
        <dbReference type="Proteomes" id="UP000315399"/>
    </source>
</evidence>
<evidence type="ECO:0000256" key="13">
    <source>
        <dbReference type="ARBA" id="ARBA00022842"/>
    </source>
</evidence>
<dbReference type="GO" id="GO:0008531">
    <property type="term" value="F:riboflavin kinase activity"/>
    <property type="evidence" value="ECO:0007669"/>
    <property type="project" value="InterPro"/>
</dbReference>
<dbReference type="UniPathway" id="UPA00276">
    <property type="reaction ID" value="UER00929"/>
</dbReference>
<feature type="domain" description="HTH marR-type" evidence="19">
    <location>
        <begin position="5"/>
        <end position="60"/>
    </location>
</feature>
<dbReference type="EC" id="2.7.1.161" evidence="5"/>